<dbReference type="EMBL" id="BK015575">
    <property type="protein sequence ID" value="DAE14133.1"/>
    <property type="molecule type" value="Genomic_DNA"/>
</dbReference>
<evidence type="ECO:0000313" key="1">
    <source>
        <dbReference type="EMBL" id="DAE14133.1"/>
    </source>
</evidence>
<name>A0A8S5Q613_9CAUD</name>
<sequence>MVDYNELRYAKSIPTGAHGNAGGDYFYAAKSSSFSAAAFNYPQTESGLSNTNPFTVRTMVIS</sequence>
<organism evidence="1">
    <name type="scientific">Caudovirales sp. ctlwr10</name>
    <dbReference type="NCBI Taxonomy" id="2825771"/>
    <lineage>
        <taxon>Viruses</taxon>
        <taxon>Duplodnaviria</taxon>
        <taxon>Heunggongvirae</taxon>
        <taxon>Uroviricota</taxon>
        <taxon>Caudoviricetes</taxon>
    </lineage>
</organism>
<proteinExistence type="predicted"/>
<accession>A0A8S5Q613</accession>
<protein>
    <submittedName>
        <fullName evidence="1">Uncharacterized protein</fullName>
    </submittedName>
</protein>
<reference evidence="1" key="1">
    <citation type="journal article" date="2021" name="Proc. Natl. Acad. Sci. U.S.A.">
        <title>A Catalog of Tens of Thousands of Viruses from Human Metagenomes Reveals Hidden Associations with Chronic Diseases.</title>
        <authorList>
            <person name="Tisza M.J."/>
            <person name="Buck C.B."/>
        </authorList>
    </citation>
    <scope>NUCLEOTIDE SEQUENCE</scope>
    <source>
        <strain evidence="1">Ctlwr10</strain>
    </source>
</reference>